<evidence type="ECO:0000256" key="2">
    <source>
        <dbReference type="SAM" id="Phobius"/>
    </source>
</evidence>
<dbReference type="PROSITE" id="PS50164">
    <property type="entry name" value="GIY_YIG"/>
    <property type="match status" value="1"/>
</dbReference>
<evidence type="ECO:0000313" key="4">
    <source>
        <dbReference type="EMBL" id="OGN03957.1"/>
    </source>
</evidence>
<evidence type="ECO:0000259" key="3">
    <source>
        <dbReference type="PROSITE" id="PS50164"/>
    </source>
</evidence>
<dbReference type="AlphaFoldDB" id="A0A1F8ESW0"/>
<dbReference type="STRING" id="1802668.A2831_00100"/>
<evidence type="ECO:0000256" key="1">
    <source>
        <dbReference type="ARBA" id="ARBA00007435"/>
    </source>
</evidence>
<reference evidence="4 5" key="1">
    <citation type="journal article" date="2016" name="Nat. Commun.">
        <title>Thousands of microbial genomes shed light on interconnected biogeochemical processes in an aquifer system.</title>
        <authorList>
            <person name="Anantharaman K."/>
            <person name="Brown C.T."/>
            <person name="Hug L.A."/>
            <person name="Sharon I."/>
            <person name="Castelle C.J."/>
            <person name="Probst A.J."/>
            <person name="Thomas B.C."/>
            <person name="Singh A."/>
            <person name="Wilkins M.J."/>
            <person name="Karaoz U."/>
            <person name="Brodie E.L."/>
            <person name="Williams K.H."/>
            <person name="Hubbard S.S."/>
            <person name="Banfield J.F."/>
        </authorList>
    </citation>
    <scope>NUCLEOTIDE SEQUENCE [LARGE SCALE GENOMIC DNA]</scope>
</reference>
<feature type="domain" description="GIY-YIG" evidence="3">
    <location>
        <begin position="1"/>
        <end position="77"/>
    </location>
</feature>
<feature type="transmembrane region" description="Helical" evidence="2">
    <location>
        <begin position="81"/>
        <end position="114"/>
    </location>
</feature>
<dbReference type="InterPro" id="IPR000305">
    <property type="entry name" value="GIY-YIG_endonuc"/>
</dbReference>
<protein>
    <recommendedName>
        <fullName evidence="3">GIY-YIG domain-containing protein</fullName>
    </recommendedName>
</protein>
<dbReference type="Proteomes" id="UP000177507">
    <property type="component" value="Unassembled WGS sequence"/>
</dbReference>
<dbReference type="InterPro" id="IPR035901">
    <property type="entry name" value="GIY-YIG_endonuc_sf"/>
</dbReference>
<comment type="caution">
    <text evidence="4">The sequence shown here is derived from an EMBL/GenBank/DDBJ whole genome shotgun (WGS) entry which is preliminary data.</text>
</comment>
<comment type="similarity">
    <text evidence="1">Belongs to the UPF0213 family.</text>
</comment>
<dbReference type="InterPro" id="IPR050190">
    <property type="entry name" value="UPF0213_domain"/>
</dbReference>
<dbReference type="Gene3D" id="3.40.1440.10">
    <property type="entry name" value="GIY-YIG endonuclease"/>
    <property type="match status" value="1"/>
</dbReference>
<name>A0A1F8ESW0_9BACT</name>
<dbReference type="Pfam" id="PF01541">
    <property type="entry name" value="GIY-YIG"/>
    <property type="match status" value="1"/>
</dbReference>
<dbReference type="PANTHER" id="PTHR34477:SF1">
    <property type="entry name" value="UPF0213 PROTEIN YHBQ"/>
    <property type="match status" value="1"/>
</dbReference>
<dbReference type="EMBL" id="MGJI01000027">
    <property type="protein sequence ID" value="OGN03957.1"/>
    <property type="molecule type" value="Genomic_DNA"/>
</dbReference>
<dbReference type="SUPFAM" id="SSF82771">
    <property type="entry name" value="GIY-YIG endonuclease"/>
    <property type="match status" value="1"/>
</dbReference>
<dbReference type="CDD" id="cd10449">
    <property type="entry name" value="GIY-YIG_SLX1_like"/>
    <property type="match status" value="1"/>
</dbReference>
<keyword evidence="2" id="KW-0812">Transmembrane</keyword>
<keyword evidence="2" id="KW-1133">Transmembrane helix</keyword>
<gene>
    <name evidence="4" type="ORF">A2831_00100</name>
</gene>
<evidence type="ECO:0000313" key="5">
    <source>
        <dbReference type="Proteomes" id="UP000177507"/>
    </source>
</evidence>
<dbReference type="PANTHER" id="PTHR34477">
    <property type="entry name" value="UPF0213 PROTEIN YHBQ"/>
    <property type="match status" value="1"/>
</dbReference>
<accession>A0A1F8ESW0</accession>
<dbReference type="SMART" id="SM00465">
    <property type="entry name" value="GIYc"/>
    <property type="match status" value="1"/>
</dbReference>
<proteinExistence type="inferred from homology"/>
<organism evidence="4 5">
    <name type="scientific">Candidatus Yanofskybacteria bacterium RIFCSPHIGHO2_01_FULL_44_17</name>
    <dbReference type="NCBI Taxonomy" id="1802668"/>
    <lineage>
        <taxon>Bacteria</taxon>
        <taxon>Candidatus Yanofskyibacteriota</taxon>
    </lineage>
</organism>
<sequence>MFYTYVLRSKKDDKLYTGATEDLRERFRLHNNGKVFSTKGRGPFELIYYEACGSSKDAFMREKYLKSGPGKRFLKNRLKRSLPLTGFTLIEVLIYSALFSLMMVGMLGGVYMVIQSANQSNARLLVDDEANFVLRKMNWALTGVSSINVPTAGSTGPTLNVIKTGVGAVRFRLNSENIEIDTGSGYIPLDTDNVIAASLSFEHIPASGNQPAAIMATFYLNDVFYETTKYIRK</sequence>
<keyword evidence="2" id="KW-0472">Membrane</keyword>